<name>A0A3L8A2N0_9BACE</name>
<dbReference type="Gene3D" id="3.30.429.10">
    <property type="entry name" value="Macrophage Migration Inhibitory Factor"/>
    <property type="match status" value="1"/>
</dbReference>
<dbReference type="NCBIfam" id="NF041920">
    <property type="entry name" value="DmpI"/>
    <property type="match status" value="1"/>
</dbReference>
<sequence>MPYISIESGALTSEQKKELIERLTTTASEITNIPAQFFMVTIKELPDENLGIGGKPIDEIKRNYKP</sequence>
<gene>
    <name evidence="4" type="ORF">D7Y07_19240</name>
</gene>
<dbReference type="Proteomes" id="UP000267159">
    <property type="component" value="Unassembled WGS sequence"/>
</dbReference>
<reference evidence="4 5" key="1">
    <citation type="submission" date="2018-09" db="EMBL/GenBank/DDBJ databases">
        <title>Murine metabolic-syndrome-specific gut microbial biobank.</title>
        <authorList>
            <person name="Liu C."/>
        </authorList>
    </citation>
    <scope>NUCLEOTIDE SEQUENCE [LARGE SCALE GENOMIC DNA]</scope>
    <source>
        <strain evidence="4 5">0.1X-D8-26</strain>
    </source>
</reference>
<keyword evidence="2" id="KW-0413">Isomerase</keyword>
<evidence type="ECO:0000313" key="4">
    <source>
        <dbReference type="EMBL" id="RLT78435.1"/>
    </source>
</evidence>
<dbReference type="SUPFAM" id="SSF55331">
    <property type="entry name" value="Tautomerase/MIF"/>
    <property type="match status" value="1"/>
</dbReference>
<evidence type="ECO:0000256" key="2">
    <source>
        <dbReference type="ARBA" id="ARBA00023235"/>
    </source>
</evidence>
<comment type="caution">
    <text evidence="4">The sequence shown here is derived from an EMBL/GenBank/DDBJ whole genome shotgun (WGS) entry which is preliminary data.</text>
</comment>
<dbReference type="PANTHER" id="PTHR35530:SF2">
    <property type="entry name" value="BSL4019 PROTEIN"/>
    <property type="match status" value="1"/>
</dbReference>
<evidence type="ECO:0000313" key="5">
    <source>
        <dbReference type="Proteomes" id="UP000267159"/>
    </source>
</evidence>
<dbReference type="STRING" id="1235814.GCA_000613385_00589"/>
<accession>A0A3L8A2N0</accession>
<protein>
    <submittedName>
        <fullName evidence="4">4-oxalocrotonate tautomerase</fullName>
    </submittedName>
</protein>
<dbReference type="RefSeq" id="WP_121767388.1">
    <property type="nucleotide sequence ID" value="NZ_RAZM01000109.1"/>
</dbReference>
<dbReference type="EMBL" id="RAZM01000109">
    <property type="protein sequence ID" value="RLT78435.1"/>
    <property type="molecule type" value="Genomic_DNA"/>
</dbReference>
<dbReference type="GO" id="GO:0016853">
    <property type="term" value="F:isomerase activity"/>
    <property type="evidence" value="ECO:0007669"/>
    <property type="project" value="UniProtKB-KW"/>
</dbReference>
<proteinExistence type="inferred from homology"/>
<evidence type="ECO:0000256" key="1">
    <source>
        <dbReference type="ARBA" id="ARBA00006723"/>
    </source>
</evidence>
<evidence type="ECO:0000259" key="3">
    <source>
        <dbReference type="Pfam" id="PF01361"/>
    </source>
</evidence>
<organism evidence="4 5">
    <name type="scientific">Bacteroides acidifaciens</name>
    <dbReference type="NCBI Taxonomy" id="85831"/>
    <lineage>
        <taxon>Bacteria</taxon>
        <taxon>Pseudomonadati</taxon>
        <taxon>Bacteroidota</taxon>
        <taxon>Bacteroidia</taxon>
        <taxon>Bacteroidales</taxon>
        <taxon>Bacteroidaceae</taxon>
        <taxon>Bacteroides</taxon>
    </lineage>
</organism>
<dbReference type="InterPro" id="IPR004370">
    <property type="entry name" value="4-OT-like_dom"/>
</dbReference>
<comment type="similarity">
    <text evidence="1">Belongs to the 4-oxalocrotonate tautomerase family.</text>
</comment>
<feature type="domain" description="4-oxalocrotonate tautomerase-like" evidence="3">
    <location>
        <begin position="4"/>
        <end position="57"/>
    </location>
</feature>
<dbReference type="Pfam" id="PF01361">
    <property type="entry name" value="Tautomerase"/>
    <property type="match status" value="1"/>
</dbReference>
<dbReference type="AlphaFoldDB" id="A0A3L8A2N0"/>
<dbReference type="InterPro" id="IPR014347">
    <property type="entry name" value="Tautomerase/MIF_sf"/>
</dbReference>
<dbReference type="PANTHER" id="PTHR35530">
    <property type="entry name" value="TAUTOMERASE-RELATED"/>
    <property type="match status" value="1"/>
</dbReference>